<dbReference type="Proteomes" id="UP001417504">
    <property type="component" value="Unassembled WGS sequence"/>
</dbReference>
<comment type="caution">
    <text evidence="1">The sequence shown here is derived from an EMBL/GenBank/DDBJ whole genome shotgun (WGS) entry which is preliminary data.</text>
</comment>
<keyword evidence="2" id="KW-1185">Reference proteome</keyword>
<proteinExistence type="predicted"/>
<name>A0AAP0PLB8_9MAGN</name>
<dbReference type="AlphaFoldDB" id="A0AAP0PLB8"/>
<accession>A0AAP0PLB8</accession>
<organism evidence="1 2">
    <name type="scientific">Stephania japonica</name>
    <dbReference type="NCBI Taxonomy" id="461633"/>
    <lineage>
        <taxon>Eukaryota</taxon>
        <taxon>Viridiplantae</taxon>
        <taxon>Streptophyta</taxon>
        <taxon>Embryophyta</taxon>
        <taxon>Tracheophyta</taxon>
        <taxon>Spermatophyta</taxon>
        <taxon>Magnoliopsida</taxon>
        <taxon>Ranunculales</taxon>
        <taxon>Menispermaceae</taxon>
        <taxon>Menispermoideae</taxon>
        <taxon>Cissampelideae</taxon>
        <taxon>Stephania</taxon>
    </lineage>
</organism>
<sequence length="63" mass="7219">MRVCVFSLQYSHHWPSSVLSSVLLSSFCDTSLVTLISISLIRDIARRINVVRIFNYKSTNLQC</sequence>
<protein>
    <submittedName>
        <fullName evidence="1">Uncharacterized protein</fullName>
    </submittedName>
</protein>
<gene>
    <name evidence="1" type="ORF">Sjap_005623</name>
</gene>
<reference evidence="1 2" key="1">
    <citation type="submission" date="2024-01" db="EMBL/GenBank/DDBJ databases">
        <title>Genome assemblies of Stephania.</title>
        <authorList>
            <person name="Yang L."/>
        </authorList>
    </citation>
    <scope>NUCLEOTIDE SEQUENCE [LARGE SCALE GENOMIC DNA]</scope>
    <source>
        <strain evidence="1">QJT</strain>
        <tissue evidence="1">Leaf</tissue>
    </source>
</reference>
<evidence type="ECO:0000313" key="1">
    <source>
        <dbReference type="EMBL" id="KAK9145720.1"/>
    </source>
</evidence>
<dbReference type="EMBL" id="JBBNAE010000002">
    <property type="protein sequence ID" value="KAK9145720.1"/>
    <property type="molecule type" value="Genomic_DNA"/>
</dbReference>
<evidence type="ECO:0000313" key="2">
    <source>
        <dbReference type="Proteomes" id="UP001417504"/>
    </source>
</evidence>